<name>A0ABQ8G1R2_9PEZI</name>
<proteinExistence type="predicted"/>
<protein>
    <submittedName>
        <fullName evidence="2">Uncharacterized protein</fullName>
    </submittedName>
</protein>
<evidence type="ECO:0000256" key="1">
    <source>
        <dbReference type="SAM" id="SignalP"/>
    </source>
</evidence>
<keyword evidence="3" id="KW-1185">Reference proteome</keyword>
<dbReference type="Proteomes" id="UP000774617">
    <property type="component" value="Unassembled WGS sequence"/>
</dbReference>
<accession>A0ABQ8G1R2</accession>
<gene>
    <name evidence="2" type="ORF">B0J12DRAFT_730830</name>
</gene>
<evidence type="ECO:0000313" key="3">
    <source>
        <dbReference type="Proteomes" id="UP000774617"/>
    </source>
</evidence>
<comment type="caution">
    <text evidence="2">The sequence shown here is derived from an EMBL/GenBank/DDBJ whole genome shotgun (WGS) entry which is preliminary data.</text>
</comment>
<dbReference type="EMBL" id="JAGTJR010000026">
    <property type="protein sequence ID" value="KAH7042196.1"/>
    <property type="molecule type" value="Genomic_DNA"/>
</dbReference>
<feature type="signal peptide" evidence="1">
    <location>
        <begin position="1"/>
        <end position="17"/>
    </location>
</feature>
<evidence type="ECO:0000313" key="2">
    <source>
        <dbReference type="EMBL" id="KAH7042196.1"/>
    </source>
</evidence>
<feature type="chain" id="PRO_5047323239" evidence="1">
    <location>
        <begin position="18"/>
        <end position="296"/>
    </location>
</feature>
<sequence length="296" mass="33156">MRVLSIFLGLQVALSAARVLDVQSDETEIEVISDQGHRYVKRVASSDANWCNGKIHESEGTFKPMQAVCNWALDRSYSVHCVQQDVQALRAKAYWIQGWCDVGLLCEQREEARLWNGQLGFDVDCVPSKELVKWAIGERETGHSSKGYCSHNIRYSPRDKGGRTAVWEFFASFYGTLGQNTKIATATILWKGKSIQHQTQINHIGTRHTLEEGDLIQYCGVRGSDSLIEGFATAKIVSWINDAGEEEAVDGEVEFDIEFDTLEAEEMVETEKDAQEALELIAADWDAQQANTTQEA</sequence>
<organism evidence="2 3">
    <name type="scientific">Macrophomina phaseolina</name>
    <dbReference type="NCBI Taxonomy" id="35725"/>
    <lineage>
        <taxon>Eukaryota</taxon>
        <taxon>Fungi</taxon>
        <taxon>Dikarya</taxon>
        <taxon>Ascomycota</taxon>
        <taxon>Pezizomycotina</taxon>
        <taxon>Dothideomycetes</taxon>
        <taxon>Dothideomycetes incertae sedis</taxon>
        <taxon>Botryosphaeriales</taxon>
        <taxon>Botryosphaeriaceae</taxon>
        <taxon>Macrophomina</taxon>
    </lineage>
</organism>
<reference evidence="2 3" key="1">
    <citation type="journal article" date="2021" name="Nat. Commun.">
        <title>Genetic determinants of endophytism in the Arabidopsis root mycobiome.</title>
        <authorList>
            <person name="Mesny F."/>
            <person name="Miyauchi S."/>
            <person name="Thiergart T."/>
            <person name="Pickel B."/>
            <person name="Atanasova L."/>
            <person name="Karlsson M."/>
            <person name="Huettel B."/>
            <person name="Barry K.W."/>
            <person name="Haridas S."/>
            <person name="Chen C."/>
            <person name="Bauer D."/>
            <person name="Andreopoulos W."/>
            <person name="Pangilinan J."/>
            <person name="LaButti K."/>
            <person name="Riley R."/>
            <person name="Lipzen A."/>
            <person name="Clum A."/>
            <person name="Drula E."/>
            <person name="Henrissat B."/>
            <person name="Kohler A."/>
            <person name="Grigoriev I.V."/>
            <person name="Martin F.M."/>
            <person name="Hacquard S."/>
        </authorList>
    </citation>
    <scope>NUCLEOTIDE SEQUENCE [LARGE SCALE GENOMIC DNA]</scope>
    <source>
        <strain evidence="2 3">MPI-SDFR-AT-0080</strain>
    </source>
</reference>
<keyword evidence="1" id="KW-0732">Signal</keyword>